<reference evidence="1 2" key="1">
    <citation type="submission" date="2015-09" db="EMBL/GenBank/DDBJ databases">
        <authorList>
            <consortium name="Swine Surveillance"/>
        </authorList>
    </citation>
    <scope>NUCLEOTIDE SEQUENCE [LARGE SCALE GENOMIC DNA]</scope>
    <source>
        <strain evidence="1 2">CECT 7688</strain>
    </source>
</reference>
<dbReference type="Proteomes" id="UP000054823">
    <property type="component" value="Unassembled WGS sequence"/>
</dbReference>
<protein>
    <recommendedName>
        <fullName evidence="3">Secreted protein</fullName>
    </recommendedName>
</protein>
<gene>
    <name evidence="1" type="ORF">SHM7688_00458</name>
</gene>
<sequence length="123" mass="13944">MLLVSRHENYVFALALICSAANADPADILRVSTTQSADGWRFDVTLSHPDTGWDHYADGWRVETEDGQVLATRVLAHPHVHEQPFTRSLSRIWIPPEITRVFVRSKCSVDGWSEDTTKVDLKQ</sequence>
<keyword evidence="2" id="KW-1185">Reference proteome</keyword>
<dbReference type="AlphaFoldDB" id="A0A0P1FC59"/>
<dbReference type="EMBL" id="CYPW01000006">
    <property type="protein sequence ID" value="CUH51025.1"/>
    <property type="molecule type" value="Genomic_DNA"/>
</dbReference>
<name>A0A0P1FC59_9RHOB</name>
<evidence type="ECO:0000313" key="2">
    <source>
        <dbReference type="Proteomes" id="UP000054823"/>
    </source>
</evidence>
<accession>A0A0P1FC59</accession>
<proteinExistence type="predicted"/>
<dbReference type="STRING" id="321267.SHM7688_00458"/>
<dbReference type="OrthoDB" id="573055at2"/>
<evidence type="ECO:0008006" key="3">
    <source>
        <dbReference type="Google" id="ProtNLM"/>
    </source>
</evidence>
<evidence type="ECO:0000313" key="1">
    <source>
        <dbReference type="EMBL" id="CUH51025.1"/>
    </source>
</evidence>
<dbReference type="RefSeq" id="WP_058238403.1">
    <property type="nucleotide sequence ID" value="NZ_CYPW01000006.1"/>
</dbReference>
<organism evidence="1 2">
    <name type="scientific">Shimia marina</name>
    <dbReference type="NCBI Taxonomy" id="321267"/>
    <lineage>
        <taxon>Bacteria</taxon>
        <taxon>Pseudomonadati</taxon>
        <taxon>Pseudomonadota</taxon>
        <taxon>Alphaproteobacteria</taxon>
        <taxon>Rhodobacterales</taxon>
        <taxon>Roseobacteraceae</taxon>
    </lineage>
</organism>